<gene>
    <name evidence="6" type="ORF">Cvel_14606</name>
</gene>
<dbReference type="PROSITE" id="PS50234">
    <property type="entry name" value="VWFA"/>
    <property type="match status" value="1"/>
</dbReference>
<evidence type="ECO:0000313" key="6">
    <source>
        <dbReference type="EMBL" id="CEM05411.1"/>
    </source>
</evidence>
<dbReference type="SUPFAM" id="SSF53300">
    <property type="entry name" value="vWA-like"/>
    <property type="match status" value="1"/>
</dbReference>
<dbReference type="PANTHER" id="PTHR47763:SF4">
    <property type="entry name" value="ALPHA-PROTEIN KINASE VWKA"/>
    <property type="match status" value="1"/>
</dbReference>
<dbReference type="Gene3D" id="3.40.50.410">
    <property type="entry name" value="von Willebrand factor, type A domain"/>
    <property type="match status" value="1"/>
</dbReference>
<dbReference type="InterPro" id="IPR056861">
    <property type="entry name" value="HMCN1-like_VWA"/>
</dbReference>
<feature type="region of interest" description="Disordered" evidence="4">
    <location>
        <begin position="1"/>
        <end position="148"/>
    </location>
</feature>
<evidence type="ECO:0000256" key="3">
    <source>
        <dbReference type="ARBA" id="ARBA00022729"/>
    </source>
</evidence>
<keyword evidence="3" id="KW-0732">Signal</keyword>
<evidence type="ECO:0000256" key="1">
    <source>
        <dbReference type="ARBA" id="ARBA00004613"/>
    </source>
</evidence>
<reference evidence="6" key="1">
    <citation type="submission" date="2014-11" db="EMBL/GenBank/DDBJ databases">
        <authorList>
            <person name="Otto D Thomas"/>
            <person name="Naeem Raeece"/>
        </authorList>
    </citation>
    <scope>NUCLEOTIDE SEQUENCE</scope>
</reference>
<dbReference type="InterPro" id="IPR036465">
    <property type="entry name" value="vWFA_dom_sf"/>
</dbReference>
<comment type="subcellular location">
    <subcellularLocation>
        <location evidence="1">Secreted</location>
    </subcellularLocation>
</comment>
<proteinExistence type="predicted"/>
<dbReference type="VEuPathDB" id="CryptoDB:Cvel_14606"/>
<accession>A0A0G4F0N5</accession>
<dbReference type="AlphaFoldDB" id="A0A0G4F0N5"/>
<protein>
    <recommendedName>
        <fullName evidence="5">VWFA domain-containing protein</fullName>
    </recommendedName>
</protein>
<organism evidence="6">
    <name type="scientific">Chromera velia CCMP2878</name>
    <dbReference type="NCBI Taxonomy" id="1169474"/>
    <lineage>
        <taxon>Eukaryota</taxon>
        <taxon>Sar</taxon>
        <taxon>Alveolata</taxon>
        <taxon>Colpodellida</taxon>
        <taxon>Chromeraceae</taxon>
        <taxon>Chromera</taxon>
    </lineage>
</organism>
<dbReference type="EMBL" id="CDMZ01000049">
    <property type="protein sequence ID" value="CEM05411.1"/>
    <property type="molecule type" value="Genomic_DNA"/>
</dbReference>
<sequence length="481" mass="51948">MSREAGARPGTSTSSSSSRISAFSAFPGKPANHVNMNTNGTATLLDGSKAGSQPERSREAGVWLSTSSTSSKASRSSAFSAFRGTREGAGPAAPIGGSSVMGRQPMDSRESGVASACSSSWSSGSSSLAPPRPRSSHRHPEDSVSESQIDAKINEQLIGRVDIDKVHLASEVGSRSVQQSYAHYMGQAAEKTKVDLLVVIDATASMQPWIDAVKSTVSEIFRKAASLDDAYDLRFGILAYRDVHDGQGHFQSYDFTTRPEELETFLHRLRASGGGDLCEDVMGALVKAFHPDCTPFTWRDDPSVTKTLIHILDAPAHGRQFHGPSVAKYSNYDSHPEGITSFKGIDSGITVEMSADQILSCLRMDGVNYYIFMVTDEPLHMVRQFKKWYNSSQEQMKIRYLSAAETQAWMIDRDKIDVQKLVDSVWSSITKSVTTHRTCVEMGLTAERSSRMTPGTSSGLITSSAGGSSSHAVVKRGPPGS</sequence>
<dbReference type="Pfam" id="PF25106">
    <property type="entry name" value="VWA_4"/>
    <property type="match status" value="1"/>
</dbReference>
<dbReference type="PANTHER" id="PTHR47763">
    <property type="entry name" value="ALPHA-PROTEIN KINASE VWKA"/>
    <property type="match status" value="1"/>
</dbReference>
<feature type="compositionally biased region" description="Low complexity" evidence="4">
    <location>
        <begin position="65"/>
        <end position="97"/>
    </location>
</feature>
<feature type="compositionally biased region" description="Low complexity" evidence="4">
    <location>
        <begin position="455"/>
        <end position="470"/>
    </location>
</feature>
<name>A0A0G4F0N5_9ALVE</name>
<evidence type="ECO:0000259" key="5">
    <source>
        <dbReference type="PROSITE" id="PS50234"/>
    </source>
</evidence>
<dbReference type="InterPro" id="IPR052969">
    <property type="entry name" value="Thr-specific_kinase-like"/>
</dbReference>
<evidence type="ECO:0000256" key="2">
    <source>
        <dbReference type="ARBA" id="ARBA00022525"/>
    </source>
</evidence>
<dbReference type="PhylomeDB" id="A0A0G4F0N5"/>
<keyword evidence="2" id="KW-0964">Secreted</keyword>
<feature type="region of interest" description="Disordered" evidence="4">
    <location>
        <begin position="446"/>
        <end position="481"/>
    </location>
</feature>
<feature type="compositionally biased region" description="Low complexity" evidence="4">
    <location>
        <begin position="7"/>
        <end position="27"/>
    </location>
</feature>
<evidence type="ECO:0000256" key="4">
    <source>
        <dbReference type="SAM" id="MobiDB-lite"/>
    </source>
</evidence>
<feature type="domain" description="VWFA" evidence="5">
    <location>
        <begin position="195"/>
        <end position="425"/>
    </location>
</feature>
<feature type="compositionally biased region" description="Low complexity" evidence="4">
    <location>
        <begin position="111"/>
        <end position="129"/>
    </location>
</feature>
<dbReference type="InterPro" id="IPR002035">
    <property type="entry name" value="VWF_A"/>
</dbReference>